<dbReference type="SUPFAM" id="SSF52058">
    <property type="entry name" value="L domain-like"/>
    <property type="match status" value="1"/>
</dbReference>
<dbReference type="GO" id="GO:0005615">
    <property type="term" value="C:extracellular space"/>
    <property type="evidence" value="ECO:0007669"/>
    <property type="project" value="TreeGrafter"/>
</dbReference>
<organism evidence="8 9">
    <name type="scientific">Salvelinus namaycush</name>
    <name type="common">Lake trout</name>
    <name type="synonym">Salmo namaycush</name>
    <dbReference type="NCBI Taxonomy" id="8040"/>
    <lineage>
        <taxon>Eukaryota</taxon>
        <taxon>Metazoa</taxon>
        <taxon>Chordata</taxon>
        <taxon>Craniata</taxon>
        <taxon>Vertebrata</taxon>
        <taxon>Euteleostomi</taxon>
        <taxon>Actinopterygii</taxon>
        <taxon>Neopterygii</taxon>
        <taxon>Teleostei</taxon>
        <taxon>Protacanthopterygii</taxon>
        <taxon>Salmoniformes</taxon>
        <taxon>Salmonidae</taxon>
        <taxon>Salmoninae</taxon>
        <taxon>Salvelinus</taxon>
    </lineage>
</organism>
<dbReference type="AlphaFoldDB" id="A0A8U0R2A0"/>
<evidence type="ECO:0000256" key="4">
    <source>
        <dbReference type="ARBA" id="ARBA00023180"/>
    </source>
</evidence>
<dbReference type="PANTHER" id="PTHR45712:SF19">
    <property type="entry name" value="LEUCINE-RICH REPEAT TRANSMEMBRANE NEURONAL PROTEIN 2"/>
    <property type="match status" value="1"/>
</dbReference>
<keyword evidence="3" id="KW-0677">Repeat</keyword>
<protein>
    <submittedName>
        <fullName evidence="9">Leucine-rich repeat transmembrane neuronal protein 4-like</fullName>
    </submittedName>
</protein>
<dbReference type="SMART" id="SM00365">
    <property type="entry name" value="LRR_SD22"/>
    <property type="match status" value="4"/>
</dbReference>
<dbReference type="SMART" id="SM00369">
    <property type="entry name" value="LRR_TYP"/>
    <property type="match status" value="9"/>
</dbReference>
<keyword evidence="2 7" id="KW-0732">Signal</keyword>
<feature type="chain" id="PRO_5035717846" evidence="7">
    <location>
        <begin position="33"/>
        <end position="516"/>
    </location>
</feature>
<dbReference type="Pfam" id="PF13855">
    <property type="entry name" value="LRR_8"/>
    <property type="match status" value="2"/>
</dbReference>
<keyword evidence="8" id="KW-1185">Reference proteome</keyword>
<proteinExistence type="predicted"/>
<gene>
    <name evidence="9" type="primary">LOC120051112</name>
</gene>
<name>A0A8U0R2A0_SALNM</name>
<keyword evidence="4" id="KW-0325">Glycoprotein</keyword>
<dbReference type="InterPro" id="IPR001611">
    <property type="entry name" value="Leu-rich_rpt"/>
</dbReference>
<feature type="region of interest" description="Disordered" evidence="5">
    <location>
        <begin position="379"/>
        <end position="405"/>
    </location>
</feature>
<keyword evidence="1" id="KW-0433">Leucine-rich repeat</keyword>
<dbReference type="PANTHER" id="PTHR45712">
    <property type="entry name" value="AGAP008170-PA"/>
    <property type="match status" value="1"/>
</dbReference>
<feature type="signal peptide" evidence="7">
    <location>
        <begin position="1"/>
        <end position="32"/>
    </location>
</feature>
<dbReference type="Proteomes" id="UP000808372">
    <property type="component" value="Chromosome 1"/>
</dbReference>
<keyword evidence="6" id="KW-0472">Membrane</keyword>
<dbReference type="InterPro" id="IPR003591">
    <property type="entry name" value="Leu-rich_rpt_typical-subtyp"/>
</dbReference>
<dbReference type="InterPro" id="IPR050333">
    <property type="entry name" value="SLRP"/>
</dbReference>
<evidence type="ECO:0000256" key="1">
    <source>
        <dbReference type="ARBA" id="ARBA00022614"/>
    </source>
</evidence>
<dbReference type="RefSeq" id="XP_038853710.1">
    <property type="nucleotide sequence ID" value="XM_038997782.1"/>
</dbReference>
<dbReference type="PROSITE" id="PS51450">
    <property type="entry name" value="LRR"/>
    <property type="match status" value="3"/>
</dbReference>
<dbReference type="FunFam" id="3.80.10.10:FF:000770">
    <property type="entry name" value="Uncharacterized protein"/>
    <property type="match status" value="1"/>
</dbReference>
<evidence type="ECO:0000256" key="2">
    <source>
        <dbReference type="ARBA" id="ARBA00022729"/>
    </source>
</evidence>
<dbReference type="GeneID" id="120051112"/>
<dbReference type="KEGG" id="snh:120051112"/>
<dbReference type="InterPro" id="IPR032675">
    <property type="entry name" value="LRR_dom_sf"/>
</dbReference>
<accession>A0A8U0R2A0</accession>
<evidence type="ECO:0000313" key="8">
    <source>
        <dbReference type="Proteomes" id="UP000808372"/>
    </source>
</evidence>
<sequence>MGKFFRVRSLVWDRRLSYFFLLMSFLLLLSKGERMCPASCRCEVKIVYCESGIFQDIPENISTGCQGLSLRFNRLVTLLPYQFAHLNQLIWLYLDHNSITAIDSLAFQGVRRLKELILSSNKITLLHNKAFNAVPNLRNLDFSYNQLQSLQPGHFYGLRKLQNLHLRSNGLNSIPVRTFLECRSLEFLDLGYNHLRTLFRTTFLGLFKLKELHLEHNQFSRINLFLFPRLSNLQVLYLQWNRIRAVNQGLPWIWHTLQKLDLSGNDIQILDPAVFQCMPNLQILHLESNKLSNMSQDVVSAWVSLTTISLVGNAWDCSPTICPLVTWLKNFRGSKDIKIICSSPKSVQGDRVMDIVRNYTICVNISVVEQTTATIMRQTTASDVETKKPTTPPPSTTTTTLTSISPESSSFFPELEFEHMAFHKIIAGSVALFLSVSLILLVIYVSWKRYPNSMRQLQQHSVNRKHRKKARKQKLNLNSQLQEYYLTYTNSQTMDALVNETRAYTCTISGSRECEV</sequence>
<feature type="transmembrane region" description="Helical" evidence="6">
    <location>
        <begin position="425"/>
        <end position="447"/>
    </location>
</feature>
<feature type="compositionally biased region" description="Low complexity" evidence="5">
    <location>
        <begin position="396"/>
        <end position="405"/>
    </location>
</feature>
<evidence type="ECO:0000313" key="9">
    <source>
        <dbReference type="RefSeq" id="XP_038853710.1"/>
    </source>
</evidence>
<evidence type="ECO:0000256" key="3">
    <source>
        <dbReference type="ARBA" id="ARBA00022737"/>
    </source>
</evidence>
<evidence type="ECO:0000256" key="6">
    <source>
        <dbReference type="SAM" id="Phobius"/>
    </source>
</evidence>
<evidence type="ECO:0000256" key="5">
    <source>
        <dbReference type="SAM" id="MobiDB-lite"/>
    </source>
</evidence>
<reference evidence="9" key="1">
    <citation type="submission" date="2025-08" db="UniProtKB">
        <authorList>
            <consortium name="RefSeq"/>
        </authorList>
    </citation>
    <scope>IDENTIFICATION</scope>
    <source>
        <tissue evidence="9">White muscle</tissue>
    </source>
</reference>
<evidence type="ECO:0000256" key="7">
    <source>
        <dbReference type="SAM" id="SignalP"/>
    </source>
</evidence>
<keyword evidence="6" id="KW-0812">Transmembrane</keyword>
<dbReference type="Gene3D" id="3.80.10.10">
    <property type="entry name" value="Ribonuclease Inhibitor"/>
    <property type="match status" value="1"/>
</dbReference>
<keyword evidence="6" id="KW-1133">Transmembrane helix</keyword>